<dbReference type="InterPro" id="IPR011705">
    <property type="entry name" value="BACK"/>
</dbReference>
<dbReference type="EMBL" id="JAINUG010000360">
    <property type="protein sequence ID" value="KAJ8377259.1"/>
    <property type="molecule type" value="Genomic_DNA"/>
</dbReference>
<organism evidence="4 5">
    <name type="scientific">Aldrovandia affinis</name>
    <dbReference type="NCBI Taxonomy" id="143900"/>
    <lineage>
        <taxon>Eukaryota</taxon>
        <taxon>Metazoa</taxon>
        <taxon>Chordata</taxon>
        <taxon>Craniata</taxon>
        <taxon>Vertebrata</taxon>
        <taxon>Euteleostomi</taxon>
        <taxon>Actinopterygii</taxon>
        <taxon>Neopterygii</taxon>
        <taxon>Teleostei</taxon>
        <taxon>Notacanthiformes</taxon>
        <taxon>Halosauridae</taxon>
        <taxon>Aldrovandia</taxon>
    </lineage>
</organism>
<evidence type="ECO:0000313" key="4">
    <source>
        <dbReference type="EMBL" id="KAJ8377259.1"/>
    </source>
</evidence>
<dbReference type="PANTHER" id="PTHR24412:SF172">
    <property type="entry name" value="KELCH-LIKE PROTEIN 10"/>
    <property type="match status" value="1"/>
</dbReference>
<dbReference type="Gene3D" id="2.120.10.80">
    <property type="entry name" value="Kelch-type beta propeller"/>
    <property type="match status" value="1"/>
</dbReference>
<dbReference type="InterPro" id="IPR000210">
    <property type="entry name" value="BTB/POZ_dom"/>
</dbReference>
<reference evidence="4" key="1">
    <citation type="journal article" date="2023" name="Science">
        <title>Genome structures resolve the early diversification of teleost fishes.</title>
        <authorList>
            <person name="Parey E."/>
            <person name="Louis A."/>
            <person name="Montfort J."/>
            <person name="Bouchez O."/>
            <person name="Roques C."/>
            <person name="Iampietro C."/>
            <person name="Lluch J."/>
            <person name="Castinel A."/>
            <person name="Donnadieu C."/>
            <person name="Desvignes T."/>
            <person name="Floi Bucao C."/>
            <person name="Jouanno E."/>
            <person name="Wen M."/>
            <person name="Mejri S."/>
            <person name="Dirks R."/>
            <person name="Jansen H."/>
            <person name="Henkel C."/>
            <person name="Chen W.J."/>
            <person name="Zahm M."/>
            <person name="Cabau C."/>
            <person name="Klopp C."/>
            <person name="Thompson A.W."/>
            <person name="Robinson-Rechavi M."/>
            <person name="Braasch I."/>
            <person name="Lecointre G."/>
            <person name="Bobe J."/>
            <person name="Postlethwait J.H."/>
            <person name="Berthelot C."/>
            <person name="Roest Crollius H."/>
            <person name="Guiguen Y."/>
        </authorList>
    </citation>
    <scope>NUCLEOTIDE SEQUENCE</scope>
    <source>
        <strain evidence="4">NC1722</strain>
    </source>
</reference>
<protein>
    <recommendedName>
        <fullName evidence="3">BTB domain-containing protein</fullName>
    </recommendedName>
</protein>
<keyword evidence="5" id="KW-1185">Reference proteome</keyword>
<dbReference type="Pfam" id="PF07707">
    <property type="entry name" value="BACK"/>
    <property type="match status" value="1"/>
</dbReference>
<dbReference type="PANTHER" id="PTHR24412">
    <property type="entry name" value="KELCH PROTEIN"/>
    <property type="match status" value="1"/>
</dbReference>
<dbReference type="SMART" id="SM00875">
    <property type="entry name" value="BACK"/>
    <property type="match status" value="1"/>
</dbReference>
<accession>A0AAD7RBN8</accession>
<evidence type="ECO:0000256" key="2">
    <source>
        <dbReference type="ARBA" id="ARBA00022737"/>
    </source>
</evidence>
<dbReference type="InterPro" id="IPR015915">
    <property type="entry name" value="Kelch-typ_b-propeller"/>
</dbReference>
<dbReference type="Gene3D" id="1.25.40.420">
    <property type="match status" value="1"/>
</dbReference>
<dbReference type="AlphaFoldDB" id="A0AAD7RBN8"/>
<dbReference type="FunFam" id="1.25.40.420:FF:000001">
    <property type="entry name" value="Kelch-like family member 12"/>
    <property type="match status" value="1"/>
</dbReference>
<name>A0AAD7RBN8_9TELE</name>
<keyword evidence="1" id="KW-0880">Kelch repeat</keyword>
<dbReference type="InterPro" id="IPR006652">
    <property type="entry name" value="Kelch_1"/>
</dbReference>
<evidence type="ECO:0000313" key="5">
    <source>
        <dbReference type="Proteomes" id="UP001221898"/>
    </source>
</evidence>
<dbReference type="PIRSF" id="PIRSF037037">
    <property type="entry name" value="Kelch-like_protein_gigaxonin"/>
    <property type="match status" value="1"/>
</dbReference>
<dbReference type="SUPFAM" id="SSF54695">
    <property type="entry name" value="POZ domain"/>
    <property type="match status" value="1"/>
</dbReference>
<dbReference type="SUPFAM" id="SSF117281">
    <property type="entry name" value="Kelch motif"/>
    <property type="match status" value="1"/>
</dbReference>
<dbReference type="Proteomes" id="UP001221898">
    <property type="component" value="Unassembled WGS sequence"/>
</dbReference>
<dbReference type="Pfam" id="PF00651">
    <property type="entry name" value="BTB"/>
    <property type="match status" value="1"/>
</dbReference>
<keyword evidence="2" id="KW-0677">Repeat</keyword>
<evidence type="ECO:0000256" key="1">
    <source>
        <dbReference type="ARBA" id="ARBA00022441"/>
    </source>
</evidence>
<proteinExistence type="predicted"/>
<feature type="domain" description="BTB" evidence="3">
    <location>
        <begin position="35"/>
        <end position="102"/>
    </location>
</feature>
<gene>
    <name evidence="4" type="ORF">AAFF_G00264870</name>
</gene>
<dbReference type="InterPro" id="IPR017096">
    <property type="entry name" value="BTB-kelch_protein"/>
</dbReference>
<dbReference type="Pfam" id="PF01344">
    <property type="entry name" value="Kelch_1"/>
    <property type="match status" value="6"/>
</dbReference>
<dbReference type="CDD" id="cd18450">
    <property type="entry name" value="BACK_KLHL10"/>
    <property type="match status" value="1"/>
</dbReference>
<dbReference type="InterPro" id="IPR011333">
    <property type="entry name" value="SKP1/BTB/POZ_sf"/>
</dbReference>
<sequence>MCPVRFPEAGMMEEQTTANIDFTVFDRLRREGKMCDVLIAVDGVEFRAHKAILCACSSYFRTLFTGGWSLVEVETYSIPGVSLDMMGLIIEFAYTHAVPVTEDNVEGLLCAADQLCVSGIVRACCDFLESRLCLQNCIGIWKFTENYFCPELRRRAYLFILRHFAQVGRSSPEFPELSLAHLGDLIDHDLLNVGHEEAVFELVLRWIAHAPSERRPYIAVLLPKMRINLMCTDFIVNNLKRNPLVRESDECKQLILHVMRERSGYHVAKAPGHREVQKMHPRLPHTLLLAIGGWSGSSPTNAMESYDMRANHWASVAHAESPRAYHGTAYLRGFVYCIGGRDNSDYFSSVRRFDPVALSWDNAAPMHFCRCFVSVVVLGGHVYALGGFDGYLRLSSAERYEPEANQWSLITPMHEQRSDASATTLHGKVYICGGFNGEDCLFTAEFFSPEADQWTMITPMRSRRSGVGVAVYGEEVYVVGGFDGVNRLRTVDAYDPLTNAWRAAPDMITARSNFGIDVLDDRLFVVGGFNGFTTTFYAECFDEQTDEWTSVHSMGFFRSALSCCVVPALPNISQYAVPHGSL</sequence>
<evidence type="ECO:0000259" key="3">
    <source>
        <dbReference type="PROSITE" id="PS50097"/>
    </source>
</evidence>
<dbReference type="PROSITE" id="PS50097">
    <property type="entry name" value="BTB"/>
    <property type="match status" value="1"/>
</dbReference>
<comment type="caution">
    <text evidence="4">The sequence shown here is derived from an EMBL/GenBank/DDBJ whole genome shotgun (WGS) entry which is preliminary data.</text>
</comment>
<dbReference type="SMART" id="SM00612">
    <property type="entry name" value="Kelch"/>
    <property type="match status" value="6"/>
</dbReference>
<dbReference type="Gene3D" id="3.30.710.10">
    <property type="entry name" value="Potassium Channel Kv1.1, Chain A"/>
    <property type="match status" value="1"/>
</dbReference>
<dbReference type="SMART" id="SM00225">
    <property type="entry name" value="BTB"/>
    <property type="match status" value="1"/>
</dbReference>